<proteinExistence type="predicted"/>
<evidence type="ECO:0000313" key="3">
    <source>
        <dbReference type="Proteomes" id="UP000037566"/>
    </source>
</evidence>
<protein>
    <submittedName>
        <fullName evidence="1">Uncharacterized protein</fullName>
    </submittedName>
</protein>
<gene>
    <name evidence="2" type="ORF">KOEU_34260</name>
    <name evidence="1" type="ORF">KOEU_35550</name>
</gene>
<dbReference type="Proteomes" id="UP000037566">
    <property type="component" value="Unassembled WGS sequence"/>
</dbReference>
<organism evidence="1 3">
    <name type="scientific">Komagataeibacter europaeus</name>
    <name type="common">Gluconacetobacter europaeus</name>
    <dbReference type="NCBI Taxonomy" id="33995"/>
    <lineage>
        <taxon>Bacteria</taxon>
        <taxon>Pseudomonadati</taxon>
        <taxon>Pseudomonadota</taxon>
        <taxon>Alphaproteobacteria</taxon>
        <taxon>Acetobacterales</taxon>
        <taxon>Acetobacteraceae</taxon>
        <taxon>Komagataeibacter</taxon>
    </lineage>
</organism>
<dbReference type="EMBL" id="LHUQ01000052">
    <property type="protein sequence ID" value="KON62963.1"/>
    <property type="molecule type" value="Genomic_DNA"/>
</dbReference>
<name>A0A0M0ECK9_KOMEU</name>
<reference evidence="1" key="1">
    <citation type="submission" date="2015-08" db="EMBL/GenBank/DDBJ databases">
        <title>Complete DNA Sequence of Pseudomonas syringae pv. actinidiae, the Causal Agent of Kiwifruit Canker Disease.</title>
        <authorList>
            <person name="Rikkerink E.H.A."/>
            <person name="Fineran P.C."/>
        </authorList>
    </citation>
    <scope>NUCLEOTIDE SEQUENCE</scope>
    <source>
        <strain evidence="1">CECT 8546</strain>
    </source>
</reference>
<dbReference type="EMBL" id="LHUQ01000045">
    <property type="protein sequence ID" value="KON63066.1"/>
    <property type="molecule type" value="Genomic_DNA"/>
</dbReference>
<reference evidence="3" key="2">
    <citation type="submission" date="2015-08" db="EMBL/GenBank/DDBJ databases">
        <title>Draft genome sequence of Komagataeibacter europaeus CECT 8546 a cellulose producer strain from vinegar produced by the traditional method.</title>
        <authorList>
            <person name="Poehlein A."/>
            <person name="Valera M.J."/>
            <person name="Haack F.S."/>
            <person name="Mas A."/>
            <person name="Daniel R."/>
            <person name="Streit W.R."/>
            <person name="Mateo E."/>
        </authorList>
    </citation>
    <scope>NUCLEOTIDE SEQUENCE [LARGE SCALE GENOMIC DNA]</scope>
    <source>
        <strain evidence="3">CECT 8546</strain>
    </source>
</reference>
<comment type="caution">
    <text evidence="1">The sequence shown here is derived from an EMBL/GenBank/DDBJ whole genome shotgun (WGS) entry which is preliminary data.</text>
</comment>
<dbReference type="PATRIC" id="fig|33995.3.peg.3791"/>
<sequence length="38" mass="4200">MAWAIGKVCRPTPERRSSVHIGDELCLSCFSIDLYTGS</sequence>
<evidence type="ECO:0000313" key="1">
    <source>
        <dbReference type="EMBL" id="KON62963.1"/>
    </source>
</evidence>
<dbReference type="AlphaFoldDB" id="A0A0M0ECK9"/>
<keyword evidence="3" id="KW-1185">Reference proteome</keyword>
<accession>A0A0M0ECK9</accession>
<evidence type="ECO:0000313" key="2">
    <source>
        <dbReference type="EMBL" id="KON63066.1"/>
    </source>
</evidence>